<dbReference type="RefSeq" id="WP_189344343.1">
    <property type="nucleotide sequence ID" value="NZ_BMYT01000001.1"/>
</dbReference>
<evidence type="ECO:0000313" key="2">
    <source>
        <dbReference type="Proteomes" id="UP000620127"/>
    </source>
</evidence>
<sequence>MSQILDPRLGPLTKDDLQFNYPPGAATGDNPNLRGTPDNVLLNRHEWYEMLYFCNKFAIDCCKERDLASMVSFAKRTERIVQRQAPDYLRSQTHIIDWLKRNWDFFQHI</sequence>
<reference evidence="2" key="1">
    <citation type="journal article" date="2019" name="Int. J. Syst. Evol. Microbiol.">
        <title>The Global Catalogue of Microorganisms (GCM) 10K type strain sequencing project: providing services to taxonomists for standard genome sequencing and annotation.</title>
        <authorList>
            <consortium name="The Broad Institute Genomics Platform"/>
            <consortium name="The Broad Institute Genome Sequencing Center for Infectious Disease"/>
            <person name="Wu L."/>
            <person name="Ma J."/>
        </authorList>
    </citation>
    <scope>NUCLEOTIDE SEQUENCE [LARGE SCALE GENOMIC DNA]</scope>
    <source>
        <strain evidence="2">KCTC 23916</strain>
    </source>
</reference>
<keyword evidence="2" id="KW-1185">Reference proteome</keyword>
<dbReference type="EMBL" id="BMYT01000001">
    <property type="protein sequence ID" value="GGX01364.1"/>
    <property type="molecule type" value="Genomic_DNA"/>
</dbReference>
<dbReference type="Proteomes" id="UP000620127">
    <property type="component" value="Unassembled WGS sequence"/>
</dbReference>
<comment type="caution">
    <text evidence="1">The sequence shown here is derived from an EMBL/GenBank/DDBJ whole genome shotgun (WGS) entry which is preliminary data.</text>
</comment>
<gene>
    <name evidence="1" type="ORF">GCM10011282_04100</name>
</gene>
<evidence type="ECO:0000313" key="1">
    <source>
        <dbReference type="EMBL" id="GGX01364.1"/>
    </source>
</evidence>
<accession>A0ABQ2X6A1</accession>
<protein>
    <submittedName>
        <fullName evidence="1">Uncharacterized protein</fullName>
    </submittedName>
</protein>
<name>A0ABQ2X6A1_9BURK</name>
<organism evidence="1 2">
    <name type="scientific">Undibacterium macrobrachii</name>
    <dbReference type="NCBI Taxonomy" id="1119058"/>
    <lineage>
        <taxon>Bacteria</taxon>
        <taxon>Pseudomonadati</taxon>
        <taxon>Pseudomonadota</taxon>
        <taxon>Betaproteobacteria</taxon>
        <taxon>Burkholderiales</taxon>
        <taxon>Oxalobacteraceae</taxon>
        <taxon>Undibacterium</taxon>
    </lineage>
</organism>
<proteinExistence type="predicted"/>